<keyword evidence="3 6" id="KW-0812">Transmembrane</keyword>
<dbReference type="Gene3D" id="3.30.70.120">
    <property type="match status" value="1"/>
</dbReference>
<feature type="transmembrane region" description="Helical" evidence="6">
    <location>
        <begin position="146"/>
        <end position="166"/>
    </location>
</feature>
<feature type="transmembrane region" description="Helical" evidence="6">
    <location>
        <begin position="12"/>
        <end position="31"/>
    </location>
</feature>
<protein>
    <submittedName>
        <fullName evidence="8">Membrane protein</fullName>
    </submittedName>
</protein>
<feature type="transmembrane region" description="Helical" evidence="6">
    <location>
        <begin position="78"/>
        <end position="99"/>
    </location>
</feature>
<dbReference type="AlphaFoldDB" id="A0A2R5F3G5"/>
<dbReference type="EMBL" id="BDQX01000458">
    <property type="protein sequence ID" value="GBG12258.1"/>
    <property type="molecule type" value="Genomic_DNA"/>
</dbReference>
<dbReference type="CDD" id="cd16380">
    <property type="entry name" value="YitT_C"/>
    <property type="match status" value="1"/>
</dbReference>
<dbReference type="PANTHER" id="PTHR33545">
    <property type="entry name" value="UPF0750 MEMBRANE PROTEIN YITT-RELATED"/>
    <property type="match status" value="1"/>
</dbReference>
<reference evidence="8 9" key="1">
    <citation type="submission" date="2017-08" db="EMBL/GenBank/DDBJ databases">
        <title>Substantial Increase in Enzyme Production by Combined Drug-Resistance Mutations in Paenibacillus agaridevorans.</title>
        <authorList>
            <person name="Tanaka Y."/>
            <person name="Funane K."/>
            <person name="Hosaka T."/>
            <person name="Shiwa Y."/>
            <person name="Fujita N."/>
            <person name="Miyazaki T."/>
            <person name="Yoshikawa H."/>
            <person name="Murakami K."/>
            <person name="Kasahara K."/>
            <person name="Inaoka T."/>
            <person name="Hiraga Y."/>
            <person name="Ochi K."/>
        </authorList>
    </citation>
    <scope>NUCLEOTIDE SEQUENCE [LARGE SCALE GENOMIC DNA]</scope>
    <source>
        <strain evidence="8 9">T-3040</strain>
    </source>
</reference>
<dbReference type="InterPro" id="IPR003740">
    <property type="entry name" value="YitT"/>
</dbReference>
<feature type="transmembrane region" description="Helical" evidence="6">
    <location>
        <begin position="105"/>
        <end position="126"/>
    </location>
</feature>
<comment type="caution">
    <text evidence="8">The sequence shown here is derived from an EMBL/GenBank/DDBJ whole genome shotgun (WGS) entry which is preliminary data.</text>
</comment>
<keyword evidence="2" id="KW-1003">Cell membrane</keyword>
<comment type="subcellular location">
    <subcellularLocation>
        <location evidence="1">Cell membrane</location>
        <topology evidence="1">Multi-pass membrane protein</topology>
    </subcellularLocation>
</comment>
<name>A0A2R5F3G5_9BACL</name>
<gene>
    <name evidence="8" type="ORF">PAT3040_07128</name>
</gene>
<keyword evidence="9" id="KW-1185">Reference proteome</keyword>
<proteinExistence type="predicted"/>
<evidence type="ECO:0000259" key="7">
    <source>
        <dbReference type="Pfam" id="PF10035"/>
    </source>
</evidence>
<organism evidence="8 9">
    <name type="scientific">Paenibacillus agaridevorans</name>
    <dbReference type="NCBI Taxonomy" id="171404"/>
    <lineage>
        <taxon>Bacteria</taxon>
        <taxon>Bacillati</taxon>
        <taxon>Bacillota</taxon>
        <taxon>Bacilli</taxon>
        <taxon>Bacillales</taxon>
        <taxon>Paenibacillaceae</taxon>
        <taxon>Paenibacillus</taxon>
    </lineage>
</organism>
<evidence type="ECO:0000313" key="9">
    <source>
        <dbReference type="Proteomes" id="UP000245202"/>
    </source>
</evidence>
<evidence type="ECO:0000256" key="1">
    <source>
        <dbReference type="ARBA" id="ARBA00004651"/>
    </source>
</evidence>
<sequence length="280" mass="30786">MQATKRRYLLTIPTMTIGALLVAIGFNMFLIPHQLLSGGLSGISMMISYITGGNVAWLYLLLNIPVLVWGWFMLGRRFVIWSIYSVAAATFFLRVVPVIHTADDILLGAVFGGVIVGFGSGLALRYGGSSGGFDVVASIVTKRRDLPVGMIIFLLNAGVIAILIFFTKNWDLALYSLIAIFSAGKVVDLIHVRHIKVTVFIITTKTEELRQKLLSHPRGITIIKTRGAYSSAERDMLMTVRTKFEVADLCKTIITIDPHAFINIVETVGVVGDFRRPNPS</sequence>
<feature type="domain" description="DUF2179" evidence="7">
    <location>
        <begin position="218"/>
        <end position="272"/>
    </location>
</feature>
<dbReference type="InterPro" id="IPR051461">
    <property type="entry name" value="UPF0750_membrane"/>
</dbReference>
<evidence type="ECO:0000256" key="2">
    <source>
        <dbReference type="ARBA" id="ARBA00022475"/>
    </source>
</evidence>
<dbReference type="Pfam" id="PF10035">
    <property type="entry name" value="DUF2179"/>
    <property type="match status" value="1"/>
</dbReference>
<evidence type="ECO:0000256" key="4">
    <source>
        <dbReference type="ARBA" id="ARBA00022989"/>
    </source>
</evidence>
<dbReference type="InterPro" id="IPR019264">
    <property type="entry name" value="DUF2179"/>
</dbReference>
<dbReference type="Pfam" id="PF02588">
    <property type="entry name" value="YitT_membrane"/>
    <property type="match status" value="1"/>
</dbReference>
<feature type="transmembrane region" description="Helical" evidence="6">
    <location>
        <begin position="43"/>
        <end position="71"/>
    </location>
</feature>
<dbReference type="Proteomes" id="UP000245202">
    <property type="component" value="Unassembled WGS sequence"/>
</dbReference>
<evidence type="ECO:0000256" key="6">
    <source>
        <dbReference type="SAM" id="Phobius"/>
    </source>
</evidence>
<evidence type="ECO:0000313" key="8">
    <source>
        <dbReference type="EMBL" id="GBG12258.1"/>
    </source>
</evidence>
<dbReference type="InterPro" id="IPR015867">
    <property type="entry name" value="N-reg_PII/ATP_PRibTrfase_C"/>
</dbReference>
<dbReference type="GO" id="GO:0005886">
    <property type="term" value="C:plasma membrane"/>
    <property type="evidence" value="ECO:0007669"/>
    <property type="project" value="UniProtKB-SubCell"/>
</dbReference>
<dbReference type="PIRSF" id="PIRSF006483">
    <property type="entry name" value="Membrane_protein_YitT"/>
    <property type="match status" value="1"/>
</dbReference>
<keyword evidence="4 6" id="KW-1133">Transmembrane helix</keyword>
<accession>A0A2R5F3G5</accession>
<keyword evidence="5 6" id="KW-0472">Membrane</keyword>
<dbReference type="PANTHER" id="PTHR33545:SF5">
    <property type="entry name" value="UPF0750 MEMBRANE PROTEIN YITT"/>
    <property type="match status" value="1"/>
</dbReference>
<evidence type="ECO:0000256" key="3">
    <source>
        <dbReference type="ARBA" id="ARBA00022692"/>
    </source>
</evidence>
<evidence type="ECO:0000256" key="5">
    <source>
        <dbReference type="ARBA" id="ARBA00023136"/>
    </source>
</evidence>
<feature type="transmembrane region" description="Helical" evidence="6">
    <location>
        <begin position="172"/>
        <end position="190"/>
    </location>
</feature>